<feature type="compositionally biased region" description="Polar residues" evidence="1">
    <location>
        <begin position="231"/>
        <end position="240"/>
    </location>
</feature>
<dbReference type="RefSeq" id="XP_006816848.1">
    <property type="nucleotide sequence ID" value="XM_006816785.1"/>
</dbReference>
<feature type="compositionally biased region" description="Low complexity" evidence="1">
    <location>
        <begin position="525"/>
        <end position="536"/>
    </location>
</feature>
<feature type="compositionally biased region" description="Pro residues" evidence="1">
    <location>
        <begin position="485"/>
        <end position="496"/>
    </location>
</feature>
<feature type="compositionally biased region" description="Pro residues" evidence="1">
    <location>
        <begin position="513"/>
        <end position="524"/>
    </location>
</feature>
<dbReference type="SUPFAM" id="SSF48371">
    <property type="entry name" value="ARM repeat"/>
    <property type="match status" value="1"/>
</dbReference>
<protein>
    <submittedName>
        <fullName evidence="4">Vegetative cell wall protein gp1-like</fullName>
    </submittedName>
</protein>
<feature type="compositionally biased region" description="Low complexity" evidence="1">
    <location>
        <begin position="544"/>
        <end position="563"/>
    </location>
</feature>
<feature type="compositionally biased region" description="Low complexity" evidence="1">
    <location>
        <begin position="401"/>
        <end position="410"/>
    </location>
</feature>
<reference evidence="4" key="1">
    <citation type="submission" date="2025-08" db="UniProtKB">
        <authorList>
            <consortium name="RefSeq"/>
        </authorList>
    </citation>
    <scope>IDENTIFICATION</scope>
    <source>
        <tissue evidence="4">Testes</tissue>
    </source>
</reference>
<dbReference type="InterPro" id="IPR010472">
    <property type="entry name" value="FH3_dom"/>
</dbReference>
<dbReference type="Gene3D" id="1.25.10.10">
    <property type="entry name" value="Leucine-rich Repeat Variant"/>
    <property type="match status" value="1"/>
</dbReference>
<dbReference type="InterPro" id="IPR011989">
    <property type="entry name" value="ARM-like"/>
</dbReference>
<feature type="compositionally biased region" description="Pro residues" evidence="1">
    <location>
        <begin position="459"/>
        <end position="478"/>
    </location>
</feature>
<dbReference type="InterPro" id="IPR016024">
    <property type="entry name" value="ARM-type_fold"/>
</dbReference>
<feature type="region of interest" description="Disordered" evidence="1">
    <location>
        <begin position="231"/>
        <end position="576"/>
    </location>
</feature>
<feature type="compositionally biased region" description="Low complexity" evidence="1">
    <location>
        <begin position="241"/>
        <end position="257"/>
    </location>
</feature>
<evidence type="ECO:0000256" key="1">
    <source>
        <dbReference type="SAM" id="MobiDB-lite"/>
    </source>
</evidence>
<name>A0ABM0MA07_SACKO</name>
<dbReference type="Proteomes" id="UP000694865">
    <property type="component" value="Unplaced"/>
</dbReference>
<evidence type="ECO:0000259" key="2">
    <source>
        <dbReference type="PROSITE" id="PS51232"/>
    </source>
</evidence>
<dbReference type="GeneID" id="100376519"/>
<dbReference type="PANTHER" id="PTHR46345:SF8">
    <property type="entry name" value="FORMIN 3, ISOFORM B"/>
    <property type="match status" value="1"/>
</dbReference>
<evidence type="ECO:0000313" key="3">
    <source>
        <dbReference type="Proteomes" id="UP000694865"/>
    </source>
</evidence>
<feature type="compositionally biased region" description="Low complexity" evidence="1">
    <location>
        <begin position="419"/>
        <end position="434"/>
    </location>
</feature>
<dbReference type="PANTHER" id="PTHR46345">
    <property type="entry name" value="INVERTED FORMIN-2"/>
    <property type="match status" value="1"/>
</dbReference>
<proteinExistence type="predicted"/>
<gene>
    <name evidence="4" type="primary">LOC100376519</name>
</gene>
<dbReference type="PROSITE" id="PS51232">
    <property type="entry name" value="GBD_FH3"/>
    <property type="match status" value="1"/>
</dbReference>
<feature type="compositionally biased region" description="Low complexity" evidence="1">
    <location>
        <begin position="267"/>
        <end position="282"/>
    </location>
</feature>
<feature type="compositionally biased region" description="Low complexity" evidence="1">
    <location>
        <begin position="497"/>
        <end position="512"/>
    </location>
</feature>
<evidence type="ECO:0000313" key="4">
    <source>
        <dbReference type="RefSeq" id="XP_006816848.1"/>
    </source>
</evidence>
<dbReference type="Pfam" id="PF06367">
    <property type="entry name" value="Drf_FH3"/>
    <property type="match status" value="1"/>
</dbReference>
<feature type="compositionally biased region" description="Pro residues" evidence="1">
    <location>
        <begin position="435"/>
        <end position="452"/>
    </location>
</feature>
<sequence length="607" mass="64700">MMVDKNQRYRFSLVVNEIKNIELTAYKTTLMAFINSLIIATDDIIERRRLRNEFIGLGLLDIIASLRHEDDTDLCIQLDVFDEHQTDDEDDDEIGHGMDINSHFDVFHAVFTMVSDSPHGMTLLSILQCMLQLEPDNPLSDVIWGTMELFLRRAVVMENKSQVEKLLNLNGEQIITANYQTKSPCSRMYENDLQTIKSDDFVPARQPYVKVGQQEQLNQNYVIESESLQSTLPPSLTKSFPQVSPSLQSHSLPLSDQCSSPSHHELPGQSVPPQLSPSSPGQSVPPPLPLLPGQSVPAPSPPPPLLPGQSLPSPSPPPPSLSGQFVSPPTPPLSLPGQSPPPLLPSQSPPPLMPGQSLPSLLSGESPPPSSPPPSLQGQSVPPPSPPSHSLPSQSPPPSTSPSLPGQSVPPHFPPTPSIPSQSSPPTLPGKSVLPPSPPPPLLLIQYPPPSLPCQSPLALPPQSLPGKTPPSSPPPLLPGKSLPPTLPGQSPPPSQPASLPGESLPYSMPSQSVPPPSSPPPSLPGQSLPSSLPGQSLPPPYLPSSLPDESSPPSLPGQSRLSSPPPLLPGESLPLSLPDQSSPLLHCKVNLHLLHCKVNLHCFIAT</sequence>
<accession>A0ABM0MA07</accession>
<feature type="domain" description="GBD/FH3" evidence="2">
    <location>
        <begin position="1"/>
        <end position="162"/>
    </location>
</feature>
<dbReference type="InterPro" id="IPR014768">
    <property type="entry name" value="GBD/FH3_dom"/>
</dbReference>
<organism evidence="3 4">
    <name type="scientific">Saccoglossus kowalevskii</name>
    <name type="common">Acorn worm</name>
    <dbReference type="NCBI Taxonomy" id="10224"/>
    <lineage>
        <taxon>Eukaryota</taxon>
        <taxon>Metazoa</taxon>
        <taxon>Hemichordata</taxon>
        <taxon>Enteropneusta</taxon>
        <taxon>Harrimaniidae</taxon>
        <taxon>Saccoglossus</taxon>
    </lineage>
</organism>
<feature type="compositionally biased region" description="Pro residues" evidence="1">
    <location>
        <begin position="328"/>
        <end position="353"/>
    </location>
</feature>
<feature type="compositionally biased region" description="Pro residues" evidence="1">
    <location>
        <begin position="366"/>
        <end position="400"/>
    </location>
</feature>
<feature type="compositionally biased region" description="Low complexity" evidence="1">
    <location>
        <begin position="354"/>
        <end position="365"/>
    </location>
</feature>
<keyword evidence="3" id="KW-1185">Reference proteome</keyword>
<dbReference type="SMART" id="SM01139">
    <property type="entry name" value="Drf_FH3"/>
    <property type="match status" value="1"/>
</dbReference>